<keyword evidence="2" id="KW-1003">Cell membrane</keyword>
<feature type="region of interest" description="Disordered" evidence="6">
    <location>
        <begin position="174"/>
        <end position="198"/>
    </location>
</feature>
<dbReference type="AlphaFoldDB" id="A0A2T0B7B3"/>
<evidence type="ECO:0000256" key="6">
    <source>
        <dbReference type="SAM" id="MobiDB-lite"/>
    </source>
</evidence>
<evidence type="ECO:0000313" key="9">
    <source>
        <dbReference type="Proteomes" id="UP000239706"/>
    </source>
</evidence>
<keyword evidence="4" id="KW-0808">Transferase</keyword>
<evidence type="ECO:0000256" key="5">
    <source>
        <dbReference type="ARBA" id="ARBA00023136"/>
    </source>
</evidence>
<dbReference type="PANTHER" id="PTHR22913">
    <property type="entry name" value="HYALURONAN SYNTHASE"/>
    <property type="match status" value="1"/>
</dbReference>
<keyword evidence="7" id="KW-1133">Transmembrane helix</keyword>
<accession>A0A2T0B7B3</accession>
<dbReference type="GO" id="GO:0085029">
    <property type="term" value="P:extracellular matrix assembly"/>
    <property type="evidence" value="ECO:0007669"/>
    <property type="project" value="TreeGrafter"/>
</dbReference>
<dbReference type="GO" id="GO:0005886">
    <property type="term" value="C:plasma membrane"/>
    <property type="evidence" value="ECO:0007669"/>
    <property type="project" value="UniProtKB-SubCell"/>
</dbReference>
<dbReference type="RefSeq" id="WP_242975519.1">
    <property type="nucleotide sequence ID" value="NZ_PVXO01000018.1"/>
</dbReference>
<evidence type="ECO:0000256" key="1">
    <source>
        <dbReference type="ARBA" id="ARBA00004236"/>
    </source>
</evidence>
<name>A0A2T0B7B3_9CLOT</name>
<keyword evidence="5 7" id="KW-0472">Membrane</keyword>
<evidence type="ECO:0000256" key="7">
    <source>
        <dbReference type="SAM" id="Phobius"/>
    </source>
</evidence>
<evidence type="ECO:0000256" key="3">
    <source>
        <dbReference type="ARBA" id="ARBA00022676"/>
    </source>
</evidence>
<comment type="subcellular location">
    <subcellularLocation>
        <location evidence="1">Cell membrane</location>
    </subcellularLocation>
</comment>
<evidence type="ECO:0000313" key="8">
    <source>
        <dbReference type="EMBL" id="PRR79687.1"/>
    </source>
</evidence>
<comment type="caution">
    <text evidence="8">The sequence shown here is derived from an EMBL/GenBank/DDBJ whole genome shotgun (WGS) entry which is preliminary data.</text>
</comment>
<keyword evidence="7" id="KW-0812">Transmembrane</keyword>
<feature type="transmembrane region" description="Helical" evidence="7">
    <location>
        <begin position="135"/>
        <end position="159"/>
    </location>
</feature>
<gene>
    <name evidence="8" type="ORF">CLLI_07200</name>
</gene>
<dbReference type="EMBL" id="PVXO01000018">
    <property type="protein sequence ID" value="PRR79687.1"/>
    <property type="molecule type" value="Genomic_DNA"/>
</dbReference>
<organism evidence="8 9">
    <name type="scientific">Clostridium liquoris</name>
    <dbReference type="NCBI Taxonomy" id="1289519"/>
    <lineage>
        <taxon>Bacteria</taxon>
        <taxon>Bacillati</taxon>
        <taxon>Bacillota</taxon>
        <taxon>Clostridia</taxon>
        <taxon>Eubacteriales</taxon>
        <taxon>Clostridiaceae</taxon>
        <taxon>Clostridium</taxon>
    </lineage>
</organism>
<dbReference type="Pfam" id="PF03142">
    <property type="entry name" value="Chitin_synth_2"/>
    <property type="match status" value="1"/>
</dbReference>
<feature type="transmembrane region" description="Helical" evidence="7">
    <location>
        <begin position="76"/>
        <end position="99"/>
    </location>
</feature>
<protein>
    <submittedName>
        <fullName evidence="8">Chitin synthase</fullName>
    </submittedName>
</protein>
<dbReference type="PANTHER" id="PTHR22913:SF12">
    <property type="entry name" value="MANNURONAN SYNTHASE"/>
    <property type="match status" value="1"/>
</dbReference>
<sequence>MDKSKIFGSKGNDRAMTNFVLKGHRTSYQDTAICSTIVPNKYKVFLKQQMRWKRSWLRESIIAGKFMWKKEPFMTLFFYIGVIVPIAAPIVFTYNLIYVPIVHNIFPTTFLVGLLMMSLMMSFAQMFYRKSTTWIFGMLFCIFYEAVLLWQMPIAWVTFWKSTWGTRMTPSDIEAERKKQQRKQSRILRKKGENVYEK</sequence>
<keyword evidence="3" id="KW-0328">Glycosyltransferase</keyword>
<feature type="compositionally biased region" description="Basic residues" evidence="6">
    <location>
        <begin position="179"/>
        <end position="189"/>
    </location>
</feature>
<proteinExistence type="predicted"/>
<dbReference type="Proteomes" id="UP000239706">
    <property type="component" value="Unassembled WGS sequence"/>
</dbReference>
<feature type="transmembrane region" description="Helical" evidence="7">
    <location>
        <begin position="105"/>
        <end position="128"/>
    </location>
</feature>
<dbReference type="GO" id="GO:0050501">
    <property type="term" value="F:hyaluronan synthase activity"/>
    <property type="evidence" value="ECO:0007669"/>
    <property type="project" value="TreeGrafter"/>
</dbReference>
<evidence type="ECO:0000256" key="4">
    <source>
        <dbReference type="ARBA" id="ARBA00022679"/>
    </source>
</evidence>
<reference evidence="8 9" key="1">
    <citation type="submission" date="2018-03" db="EMBL/GenBank/DDBJ databases">
        <title>Genome sequence of Clostridium liquoris DSM 100320.</title>
        <authorList>
            <person name="Poehlein A."/>
            <person name="Daniel R."/>
        </authorList>
    </citation>
    <scope>NUCLEOTIDE SEQUENCE [LARGE SCALE GENOMIC DNA]</scope>
    <source>
        <strain evidence="8 9">DSM 100320</strain>
    </source>
</reference>
<dbReference type="GO" id="GO:0030213">
    <property type="term" value="P:hyaluronan biosynthetic process"/>
    <property type="evidence" value="ECO:0007669"/>
    <property type="project" value="TreeGrafter"/>
</dbReference>
<evidence type="ECO:0000256" key="2">
    <source>
        <dbReference type="ARBA" id="ARBA00022475"/>
    </source>
</evidence>
<keyword evidence="9" id="KW-1185">Reference proteome</keyword>